<evidence type="ECO:0000256" key="2">
    <source>
        <dbReference type="ARBA" id="ARBA00011233"/>
    </source>
</evidence>
<dbReference type="InterPro" id="IPR050298">
    <property type="entry name" value="Gram-neg_bact_OMP"/>
</dbReference>
<dbReference type="GO" id="GO:0046930">
    <property type="term" value="C:pore complex"/>
    <property type="evidence" value="ECO:0007669"/>
    <property type="project" value="UniProtKB-KW"/>
</dbReference>
<dbReference type="Proteomes" id="UP000189627">
    <property type="component" value="Chromosome 1"/>
</dbReference>
<dbReference type="CDD" id="cd00342">
    <property type="entry name" value="gram_neg_porins"/>
    <property type="match status" value="1"/>
</dbReference>
<sequence>MKKSLLALAALGTFAGAAQAQSSVTLYGVVDANIEYVNKVGAVPVAANGFNPGPSNRVFRLNSGGLSGSRWGLRGTEDLGGGLKAIFVLESGFNLDTGTSQQSGRLFGRQSYVGLQSDSFGQLTFGRQYTSMFDALANFSPTGYVTQYEPVVLQQGPNYRADNTIKYVGKFGPVSAGAHWSFGNGTALPATVGVATAIGGGGEVPGQFRRDTAYGAGLAYAAGPFGASISYDQWNPTIGTSNGTVKKAAAAASYSFGPAKIMGGYRWGQNKNAADVLIQRDDFYWIGANYQVTPAIGLTLEYNYDNLKNLYGNKNVDNPWQIAFVANYAFSKRTDVYLTTAYAKHAGLTMDSLATGFATSLSLANSYVLANGQTSMFGAAVGIRHKF</sequence>
<accession>A0A1U9USM4</accession>
<dbReference type="KEGG" id="cuh:BJN34_17595"/>
<dbReference type="OrthoDB" id="8951346at2"/>
<evidence type="ECO:0000256" key="5">
    <source>
        <dbReference type="ARBA" id="ARBA00022692"/>
    </source>
</evidence>
<keyword evidence="6 11" id="KW-0732">Signal</keyword>
<feature type="signal peptide" evidence="11">
    <location>
        <begin position="1"/>
        <end position="20"/>
    </location>
</feature>
<name>A0A1U9USM4_CUPNE</name>
<dbReference type="PRINTS" id="PR00184">
    <property type="entry name" value="NEISSPPORIN"/>
</dbReference>
<dbReference type="InterPro" id="IPR002299">
    <property type="entry name" value="Porin_Neis"/>
</dbReference>
<keyword evidence="8" id="KW-0626">Porin</keyword>
<evidence type="ECO:0000313" key="14">
    <source>
        <dbReference type="Proteomes" id="UP000189627"/>
    </source>
</evidence>
<gene>
    <name evidence="13" type="ORF">BJN34_17595</name>
</gene>
<keyword evidence="9" id="KW-0472">Membrane</keyword>
<evidence type="ECO:0000256" key="1">
    <source>
        <dbReference type="ARBA" id="ARBA00004571"/>
    </source>
</evidence>
<dbReference type="GO" id="GO:0009279">
    <property type="term" value="C:cell outer membrane"/>
    <property type="evidence" value="ECO:0007669"/>
    <property type="project" value="UniProtKB-SubCell"/>
</dbReference>
<keyword evidence="5" id="KW-0812">Transmembrane</keyword>
<evidence type="ECO:0000256" key="3">
    <source>
        <dbReference type="ARBA" id="ARBA00022448"/>
    </source>
</evidence>
<evidence type="ECO:0000256" key="6">
    <source>
        <dbReference type="ARBA" id="ARBA00022729"/>
    </source>
</evidence>
<evidence type="ECO:0000256" key="8">
    <source>
        <dbReference type="ARBA" id="ARBA00023114"/>
    </source>
</evidence>
<evidence type="ECO:0000256" key="4">
    <source>
        <dbReference type="ARBA" id="ARBA00022452"/>
    </source>
</evidence>
<dbReference type="PRINTS" id="PR00182">
    <property type="entry name" value="ECOLNEIPORIN"/>
</dbReference>
<evidence type="ECO:0000256" key="11">
    <source>
        <dbReference type="SAM" id="SignalP"/>
    </source>
</evidence>
<dbReference type="EMBL" id="CP017757">
    <property type="protein sequence ID" value="AQV95698.1"/>
    <property type="molecule type" value="Genomic_DNA"/>
</dbReference>
<dbReference type="Pfam" id="PF13609">
    <property type="entry name" value="Porin_4"/>
    <property type="match status" value="1"/>
</dbReference>
<keyword evidence="4" id="KW-1134">Transmembrane beta strand</keyword>
<organism evidence="13 14">
    <name type="scientific">Cupriavidus necator</name>
    <name type="common">Alcaligenes eutrophus</name>
    <name type="synonym">Ralstonia eutropha</name>
    <dbReference type="NCBI Taxonomy" id="106590"/>
    <lineage>
        <taxon>Bacteria</taxon>
        <taxon>Pseudomonadati</taxon>
        <taxon>Pseudomonadota</taxon>
        <taxon>Betaproteobacteria</taxon>
        <taxon>Burkholderiales</taxon>
        <taxon>Burkholderiaceae</taxon>
        <taxon>Cupriavidus</taxon>
    </lineage>
</organism>
<comment type="subunit">
    <text evidence="2">Homotrimer.</text>
</comment>
<dbReference type="GO" id="GO:0034220">
    <property type="term" value="P:monoatomic ion transmembrane transport"/>
    <property type="evidence" value="ECO:0007669"/>
    <property type="project" value="InterPro"/>
</dbReference>
<dbReference type="AlphaFoldDB" id="A0A1U9USM4"/>
<comment type="subcellular location">
    <subcellularLocation>
        <location evidence="1">Cell outer membrane</location>
        <topology evidence="1">Multi-pass membrane protein</topology>
    </subcellularLocation>
</comment>
<dbReference type="InterPro" id="IPR023614">
    <property type="entry name" value="Porin_dom_sf"/>
</dbReference>
<evidence type="ECO:0000313" key="13">
    <source>
        <dbReference type="EMBL" id="AQV95698.1"/>
    </source>
</evidence>
<protein>
    <submittedName>
        <fullName evidence="13">Porin</fullName>
    </submittedName>
</protein>
<dbReference type="SUPFAM" id="SSF56935">
    <property type="entry name" value="Porins"/>
    <property type="match status" value="1"/>
</dbReference>
<feature type="domain" description="Porin" evidence="12">
    <location>
        <begin position="7"/>
        <end position="344"/>
    </location>
</feature>
<evidence type="ECO:0000256" key="10">
    <source>
        <dbReference type="ARBA" id="ARBA00023237"/>
    </source>
</evidence>
<evidence type="ECO:0000256" key="7">
    <source>
        <dbReference type="ARBA" id="ARBA00023065"/>
    </source>
</evidence>
<keyword evidence="3" id="KW-0813">Transport</keyword>
<keyword evidence="10" id="KW-0998">Cell outer membrane</keyword>
<dbReference type="InterPro" id="IPR001702">
    <property type="entry name" value="Porin_Gram-ve"/>
</dbReference>
<evidence type="ECO:0000259" key="12">
    <source>
        <dbReference type="Pfam" id="PF13609"/>
    </source>
</evidence>
<dbReference type="InterPro" id="IPR033900">
    <property type="entry name" value="Gram_neg_porin_domain"/>
</dbReference>
<dbReference type="Gene3D" id="2.40.160.10">
    <property type="entry name" value="Porin"/>
    <property type="match status" value="1"/>
</dbReference>
<feature type="chain" id="PRO_5012256750" evidence="11">
    <location>
        <begin position="21"/>
        <end position="387"/>
    </location>
</feature>
<dbReference type="GO" id="GO:0015288">
    <property type="term" value="F:porin activity"/>
    <property type="evidence" value="ECO:0007669"/>
    <property type="project" value="UniProtKB-KW"/>
</dbReference>
<keyword evidence="7" id="KW-0406">Ion transport</keyword>
<dbReference type="PANTHER" id="PTHR34501">
    <property type="entry name" value="PROTEIN YDDL-RELATED"/>
    <property type="match status" value="1"/>
</dbReference>
<dbReference type="RefSeq" id="WP_078197990.1">
    <property type="nucleotide sequence ID" value="NZ_CP017757.2"/>
</dbReference>
<dbReference type="PANTHER" id="PTHR34501:SF9">
    <property type="entry name" value="MAJOR OUTER MEMBRANE PROTEIN P.IA"/>
    <property type="match status" value="1"/>
</dbReference>
<reference evidence="14" key="1">
    <citation type="submission" date="2017-02" db="EMBL/GenBank/DDBJ databases">
        <title>Complete genome sequence of Cupriavidus necator strain NH9, a 3-chlorobenzoate degrader.</title>
        <authorList>
            <person name="Moriuchi R."/>
            <person name="Dohra H."/>
            <person name="Ogawa N."/>
        </authorList>
    </citation>
    <scope>NUCLEOTIDE SEQUENCE [LARGE SCALE GENOMIC DNA]</scope>
    <source>
        <strain evidence="14">NH9</strain>
    </source>
</reference>
<proteinExistence type="predicted"/>
<evidence type="ECO:0000256" key="9">
    <source>
        <dbReference type="ARBA" id="ARBA00023136"/>
    </source>
</evidence>